<reference evidence="5 6" key="1">
    <citation type="submission" date="2019-11" db="EMBL/GenBank/DDBJ databases">
        <title>Draft genome sequence of Blautia luti DSM 14534T, isolated from human stool.</title>
        <authorList>
            <person name="Ortiz R."/>
            <person name="Melis-Arcos F."/>
            <person name="Covarrubias P."/>
            <person name="Cardenas J.P."/>
            <person name="Perez-Donoso J."/>
            <person name="Almonacid D."/>
        </authorList>
    </citation>
    <scope>NUCLEOTIDE SEQUENCE [LARGE SCALE GENOMIC DNA]</scope>
    <source>
        <strain evidence="5 6">DSM 14534</strain>
    </source>
</reference>
<dbReference type="InterPro" id="IPR003817">
    <property type="entry name" value="PS_Dcarbxylase"/>
</dbReference>
<organism evidence="5 6">
    <name type="scientific">Blautia luti DSM 14534 = JCM 17040</name>
    <dbReference type="NCBI Taxonomy" id="649762"/>
    <lineage>
        <taxon>Bacteria</taxon>
        <taxon>Bacillati</taxon>
        <taxon>Bacillota</taxon>
        <taxon>Clostridia</taxon>
        <taxon>Lachnospirales</taxon>
        <taxon>Lachnospiraceae</taxon>
        <taxon>Blautia</taxon>
    </lineage>
</organism>
<dbReference type="Proteomes" id="UP000437824">
    <property type="component" value="Unassembled WGS sequence"/>
</dbReference>
<evidence type="ECO:0000313" key="6">
    <source>
        <dbReference type="Proteomes" id="UP000437824"/>
    </source>
</evidence>
<dbReference type="EMBL" id="WMBC01000002">
    <property type="protein sequence ID" value="MTD60341.1"/>
    <property type="molecule type" value="Genomic_DNA"/>
</dbReference>
<accession>A0A844GI13</accession>
<evidence type="ECO:0000256" key="4">
    <source>
        <dbReference type="ARBA" id="ARBA00023317"/>
    </source>
</evidence>
<proteinExistence type="predicted"/>
<dbReference type="Pfam" id="PF02666">
    <property type="entry name" value="PS_Dcarbxylase"/>
    <property type="match status" value="1"/>
</dbReference>
<evidence type="ECO:0000256" key="2">
    <source>
        <dbReference type="ARBA" id="ARBA00023145"/>
    </source>
</evidence>
<keyword evidence="4" id="KW-0670">Pyruvate</keyword>
<evidence type="ECO:0000256" key="1">
    <source>
        <dbReference type="ARBA" id="ARBA00022793"/>
    </source>
</evidence>
<dbReference type="GO" id="GO:0008654">
    <property type="term" value="P:phospholipid biosynthetic process"/>
    <property type="evidence" value="ECO:0007669"/>
    <property type="project" value="InterPro"/>
</dbReference>
<keyword evidence="2" id="KW-0865">Zymogen</keyword>
<gene>
    <name evidence="5" type="ORF">GKZ57_03460</name>
</gene>
<evidence type="ECO:0000256" key="3">
    <source>
        <dbReference type="ARBA" id="ARBA00023239"/>
    </source>
</evidence>
<keyword evidence="1" id="KW-0210">Decarboxylase</keyword>
<dbReference type="PANTHER" id="PTHR10067">
    <property type="entry name" value="PHOSPHATIDYLSERINE DECARBOXYLASE"/>
    <property type="match status" value="1"/>
</dbReference>
<sequence>MKYIDRKGNVTVEENEQDKFLRHLYNDRGGRLCLRVLVQPFVSKMAGVFLNTGLSARFVPGFVEKNRIDLGVYEKQKFSSWNDFFTRRIREGERPIDERKNILVSPCDGKLSVYRIGEGSRFFIKDTEYTVEHLLRNKKLADRYLGGYAMVFRLTVDDYHHYCYVADGEKSVNVTLPGVYHTVNPAANEVFPIYRENAREYTLLKTKEFGTILMMEVGAMMVGKITNLWRGNCGVKKGQEKGRFEFGGSTIILLLQHGKVRLDHDLLENTEEGYETIVKMGERIGETRKRQHGAVSADVSQ</sequence>
<keyword evidence="3" id="KW-0456">Lyase</keyword>
<dbReference type="PANTHER" id="PTHR10067:SF17">
    <property type="entry name" value="PHOSPHATIDYLSERINE DECARBOXYLASE PROENZYME 2"/>
    <property type="match status" value="1"/>
</dbReference>
<dbReference type="AlphaFoldDB" id="A0A844GI13"/>
<name>A0A844GI13_9FIRM</name>
<protein>
    <submittedName>
        <fullName evidence="5">Phosphatidylserine decarboxylase</fullName>
    </submittedName>
</protein>
<evidence type="ECO:0000313" key="5">
    <source>
        <dbReference type="EMBL" id="MTD60341.1"/>
    </source>
</evidence>
<dbReference type="GO" id="GO:0004609">
    <property type="term" value="F:phosphatidylserine decarboxylase activity"/>
    <property type="evidence" value="ECO:0007669"/>
    <property type="project" value="InterPro"/>
</dbReference>
<comment type="caution">
    <text evidence="5">The sequence shown here is derived from an EMBL/GenBank/DDBJ whole genome shotgun (WGS) entry which is preliminary data.</text>
</comment>
<dbReference type="RefSeq" id="WP_154779733.1">
    <property type="nucleotide sequence ID" value="NZ_WMBC01000002.1"/>
</dbReference>